<dbReference type="SUPFAM" id="SSF51182">
    <property type="entry name" value="RmlC-like cupins"/>
    <property type="match status" value="1"/>
</dbReference>
<dbReference type="InterPro" id="IPR013096">
    <property type="entry name" value="Cupin_2"/>
</dbReference>
<dbReference type="InterPro" id="IPR051610">
    <property type="entry name" value="GPI/OXD"/>
</dbReference>
<reference evidence="3 4" key="1">
    <citation type="journal article" date="2012" name="J. Bacteriol.">
        <title>Complete genome sequence of Pelagibacterium halotolerans B2T.</title>
        <authorList>
            <person name="Huo Y.Y."/>
            <person name="Cheng H."/>
            <person name="Han X.F."/>
            <person name="Jiang X.W."/>
            <person name="Sun C."/>
            <person name="Zhang X.Q."/>
            <person name="Zhu X.F."/>
            <person name="Liu Y.F."/>
            <person name="Li P.F."/>
            <person name="Ni P.X."/>
            <person name="Wu M."/>
        </authorList>
    </citation>
    <scope>NUCLEOTIDE SEQUENCE [LARGE SCALE GENOMIC DNA]</scope>
    <source>
        <strain evidence="4">DSM 22347 / JCM 15775 / CGMCC 1.7692 / B2</strain>
    </source>
</reference>
<keyword evidence="4" id="KW-1185">Reference proteome</keyword>
<evidence type="ECO:0000259" key="2">
    <source>
        <dbReference type="Pfam" id="PF07883"/>
    </source>
</evidence>
<sequence>MPNILRATDRPTDAPRTIKFEGGHYGADVSFFAVVSDPGKRVGLHVHPYTEIWMVQEGMVRFRAGEEIVEAEPGDIMIVEPETAHGFENIGDGVLKMMCIHDAPGITQTFLDPDDA</sequence>
<dbReference type="PANTHER" id="PTHR35848:SF6">
    <property type="entry name" value="CUPIN TYPE-2 DOMAIN-CONTAINING PROTEIN"/>
    <property type="match status" value="1"/>
</dbReference>
<dbReference type="eggNOG" id="COG0662">
    <property type="taxonomic scope" value="Bacteria"/>
</dbReference>
<protein>
    <recommendedName>
        <fullName evidence="2">Cupin type-2 domain-containing protein</fullName>
    </recommendedName>
</protein>
<accession>G4RAA1</accession>
<dbReference type="KEGG" id="phl:KKY_418"/>
<feature type="domain" description="Cupin type-2" evidence="2">
    <location>
        <begin position="36"/>
        <end position="100"/>
    </location>
</feature>
<dbReference type="RefSeq" id="WP_014129609.1">
    <property type="nucleotide sequence ID" value="NC_016078.1"/>
</dbReference>
<dbReference type="STRING" id="1082931.KKY_418"/>
<dbReference type="HOGENOM" id="CLU_155086_0_0_5"/>
<dbReference type="EMBL" id="CP003075">
    <property type="protein sequence ID" value="AEQ50460.1"/>
    <property type="molecule type" value="Genomic_DNA"/>
</dbReference>
<organism evidence="3 4">
    <name type="scientific">Pelagibacterium halotolerans (strain DSM 22347 / JCM 15775 / CGMCC 1.7692 / B2)</name>
    <dbReference type="NCBI Taxonomy" id="1082931"/>
    <lineage>
        <taxon>Bacteria</taxon>
        <taxon>Pseudomonadati</taxon>
        <taxon>Pseudomonadota</taxon>
        <taxon>Alphaproteobacteria</taxon>
        <taxon>Hyphomicrobiales</taxon>
        <taxon>Devosiaceae</taxon>
        <taxon>Pelagibacterium</taxon>
    </lineage>
</organism>
<dbReference type="AlphaFoldDB" id="G4RAA1"/>
<keyword evidence="1" id="KW-0479">Metal-binding</keyword>
<dbReference type="GO" id="GO:0046872">
    <property type="term" value="F:metal ion binding"/>
    <property type="evidence" value="ECO:0007669"/>
    <property type="project" value="UniProtKB-KW"/>
</dbReference>
<proteinExistence type="predicted"/>
<evidence type="ECO:0000256" key="1">
    <source>
        <dbReference type="ARBA" id="ARBA00022723"/>
    </source>
</evidence>
<dbReference type="Pfam" id="PF07883">
    <property type="entry name" value="Cupin_2"/>
    <property type="match status" value="1"/>
</dbReference>
<dbReference type="InterPro" id="IPR014710">
    <property type="entry name" value="RmlC-like_jellyroll"/>
</dbReference>
<evidence type="ECO:0000313" key="4">
    <source>
        <dbReference type="Proteomes" id="UP000008850"/>
    </source>
</evidence>
<dbReference type="Gene3D" id="2.60.120.10">
    <property type="entry name" value="Jelly Rolls"/>
    <property type="match status" value="1"/>
</dbReference>
<dbReference type="PANTHER" id="PTHR35848">
    <property type="entry name" value="OXALATE-BINDING PROTEIN"/>
    <property type="match status" value="1"/>
</dbReference>
<name>G4RAA1_PELHB</name>
<evidence type="ECO:0000313" key="3">
    <source>
        <dbReference type="EMBL" id="AEQ50460.1"/>
    </source>
</evidence>
<dbReference type="Proteomes" id="UP000008850">
    <property type="component" value="Chromosome"/>
</dbReference>
<gene>
    <name evidence="3" type="ordered locus">KKY_418</name>
</gene>
<dbReference type="InterPro" id="IPR011051">
    <property type="entry name" value="RmlC_Cupin_sf"/>
</dbReference>